<name>A0AAW7XBH3_9GAMM</name>
<evidence type="ECO:0000313" key="3">
    <source>
        <dbReference type="Proteomes" id="UP001169760"/>
    </source>
</evidence>
<evidence type="ECO:0000313" key="2">
    <source>
        <dbReference type="EMBL" id="MDO6425013.1"/>
    </source>
</evidence>
<dbReference type="EMBL" id="JAUOPB010000134">
    <property type="protein sequence ID" value="MDO6425013.1"/>
    <property type="molecule type" value="Genomic_DNA"/>
</dbReference>
<protein>
    <submittedName>
        <fullName evidence="2">Uncharacterized protein</fullName>
    </submittedName>
</protein>
<proteinExistence type="predicted"/>
<dbReference type="AlphaFoldDB" id="A0AAW7XBH3"/>
<feature type="non-terminal residue" evidence="2">
    <location>
        <position position="95"/>
    </location>
</feature>
<feature type="transmembrane region" description="Helical" evidence="1">
    <location>
        <begin position="48"/>
        <end position="69"/>
    </location>
</feature>
<gene>
    <name evidence="2" type="ORF">Q4521_21195</name>
</gene>
<comment type="caution">
    <text evidence="2">The sequence shown here is derived from an EMBL/GenBank/DDBJ whole genome shotgun (WGS) entry which is preliminary data.</text>
</comment>
<keyword evidence="1" id="KW-0472">Membrane</keyword>
<keyword evidence="1" id="KW-0812">Transmembrane</keyword>
<keyword evidence="1" id="KW-1133">Transmembrane helix</keyword>
<sequence length="95" mass="11070">MESGKVSQFAYSYIHDKNSNKVGILKVEYLQDNTQEEEQLSTFLNRLYLVYGAMLFLAVSFAYFLSSYITRSLHSISDKIQKTKLMKKNERIDAE</sequence>
<organism evidence="2 3">
    <name type="scientific">Saccharophagus degradans</name>
    <dbReference type="NCBI Taxonomy" id="86304"/>
    <lineage>
        <taxon>Bacteria</taxon>
        <taxon>Pseudomonadati</taxon>
        <taxon>Pseudomonadota</taxon>
        <taxon>Gammaproteobacteria</taxon>
        <taxon>Cellvibrionales</taxon>
        <taxon>Cellvibrionaceae</taxon>
        <taxon>Saccharophagus</taxon>
    </lineage>
</organism>
<dbReference type="Proteomes" id="UP001169760">
    <property type="component" value="Unassembled WGS sequence"/>
</dbReference>
<dbReference type="RefSeq" id="WP_303494362.1">
    <property type="nucleotide sequence ID" value="NZ_JAUOPB010000134.1"/>
</dbReference>
<evidence type="ECO:0000256" key="1">
    <source>
        <dbReference type="SAM" id="Phobius"/>
    </source>
</evidence>
<reference evidence="2" key="1">
    <citation type="submission" date="2023-07" db="EMBL/GenBank/DDBJ databases">
        <title>Genome content predicts the carbon catabolic preferences of heterotrophic bacteria.</title>
        <authorList>
            <person name="Gralka M."/>
        </authorList>
    </citation>
    <scope>NUCLEOTIDE SEQUENCE</scope>
    <source>
        <strain evidence="2">I3M17_2</strain>
    </source>
</reference>
<accession>A0AAW7XBH3</accession>